<comment type="subcellular location">
    <subcellularLocation>
        <location evidence="1">Membrane</location>
        <topology evidence="1">Multi-pass membrane protein</topology>
    </subcellularLocation>
</comment>
<accession>A0A0D1VNU2</accession>
<dbReference type="Pfam" id="PF04479">
    <property type="entry name" value="RTA1"/>
    <property type="match status" value="1"/>
</dbReference>
<proteinExistence type="predicted"/>
<dbReference type="HOGENOM" id="CLU_033465_6_1_1"/>
<evidence type="ECO:0000256" key="4">
    <source>
        <dbReference type="ARBA" id="ARBA00023136"/>
    </source>
</evidence>
<sequence length="325" mass="35474">MNNNTAFDPINCTYATCSVEEWGQLAYIPSLAGNALYAAIFSLTLIAQLILGVYHGTWGFMVGVVVGNALEILGYAYRIQLHYDDFNNNSFIIYLVGLTIAPAFYSGAIYLCLARIIAVYGTSLSLLSPRAITTIFIGCDFLSLVLQAAGGAVASLAISKSLLQTGINIMIAGLSTQVVSTTAFCCICLQMMFRVARRPSLVNQNSQNLRKTIKFRFFLWALAIATVAILIRCSFRVAELSKGFQSSIANNQVEFMVLDGAMMSIAVMVLTLGHPGPALGNMWQQGNFKLCGSRKSQPMHVELCGPVWQQGNPNSVVQESRREKY</sequence>
<dbReference type="Proteomes" id="UP000053599">
    <property type="component" value="Unassembled WGS sequence"/>
</dbReference>
<evidence type="ECO:0000313" key="7">
    <source>
        <dbReference type="Proteomes" id="UP000053599"/>
    </source>
</evidence>
<dbReference type="EMBL" id="KN846954">
    <property type="protein sequence ID" value="KIV77670.1"/>
    <property type="molecule type" value="Genomic_DNA"/>
</dbReference>
<dbReference type="InterPro" id="IPR007568">
    <property type="entry name" value="RTA1"/>
</dbReference>
<feature type="transmembrane region" description="Helical" evidence="5">
    <location>
        <begin position="255"/>
        <end position="273"/>
    </location>
</feature>
<evidence type="ECO:0000256" key="2">
    <source>
        <dbReference type="ARBA" id="ARBA00022692"/>
    </source>
</evidence>
<feature type="transmembrane region" description="Helical" evidence="5">
    <location>
        <begin position="58"/>
        <end position="79"/>
    </location>
</feature>
<dbReference type="OrthoDB" id="4521223at2759"/>
<dbReference type="AlphaFoldDB" id="A0A0D1VNU2"/>
<feature type="transmembrane region" description="Helical" evidence="5">
    <location>
        <begin position="91"/>
        <end position="113"/>
    </location>
</feature>
<dbReference type="STRING" id="1016849.A0A0D1VNU2"/>
<protein>
    <recommendedName>
        <fullName evidence="8">RTA1 domain protein</fullName>
    </recommendedName>
</protein>
<evidence type="ECO:0000256" key="1">
    <source>
        <dbReference type="ARBA" id="ARBA00004141"/>
    </source>
</evidence>
<dbReference type="PANTHER" id="PTHR31465:SF9">
    <property type="entry name" value="SPHINGOID LONG-CHAIN BASE TRANSPORTER RSB1"/>
    <property type="match status" value="1"/>
</dbReference>
<evidence type="ECO:0000313" key="6">
    <source>
        <dbReference type="EMBL" id="KIV77670.1"/>
    </source>
</evidence>
<evidence type="ECO:0000256" key="3">
    <source>
        <dbReference type="ARBA" id="ARBA00022989"/>
    </source>
</evidence>
<dbReference type="GO" id="GO:0000324">
    <property type="term" value="C:fungal-type vacuole"/>
    <property type="evidence" value="ECO:0007669"/>
    <property type="project" value="TreeGrafter"/>
</dbReference>
<organism evidence="6 7">
    <name type="scientific">Exophiala sideris</name>
    <dbReference type="NCBI Taxonomy" id="1016849"/>
    <lineage>
        <taxon>Eukaryota</taxon>
        <taxon>Fungi</taxon>
        <taxon>Dikarya</taxon>
        <taxon>Ascomycota</taxon>
        <taxon>Pezizomycotina</taxon>
        <taxon>Eurotiomycetes</taxon>
        <taxon>Chaetothyriomycetidae</taxon>
        <taxon>Chaetothyriales</taxon>
        <taxon>Herpotrichiellaceae</taxon>
        <taxon>Exophiala</taxon>
    </lineage>
</organism>
<keyword evidence="2 5" id="KW-0812">Transmembrane</keyword>
<keyword evidence="3 5" id="KW-1133">Transmembrane helix</keyword>
<feature type="transmembrane region" description="Helical" evidence="5">
    <location>
        <begin position="31"/>
        <end position="51"/>
    </location>
</feature>
<feature type="transmembrane region" description="Helical" evidence="5">
    <location>
        <begin position="217"/>
        <end position="235"/>
    </location>
</feature>
<name>A0A0D1VNU2_9EURO</name>
<dbReference type="GO" id="GO:0005886">
    <property type="term" value="C:plasma membrane"/>
    <property type="evidence" value="ECO:0007669"/>
    <property type="project" value="TreeGrafter"/>
</dbReference>
<keyword evidence="4 5" id="KW-0472">Membrane</keyword>
<dbReference type="PANTHER" id="PTHR31465">
    <property type="entry name" value="PROTEIN RTA1-RELATED"/>
    <property type="match status" value="1"/>
</dbReference>
<evidence type="ECO:0008006" key="8">
    <source>
        <dbReference type="Google" id="ProtNLM"/>
    </source>
</evidence>
<gene>
    <name evidence="6" type="ORF">PV11_09454</name>
</gene>
<evidence type="ECO:0000256" key="5">
    <source>
        <dbReference type="SAM" id="Phobius"/>
    </source>
</evidence>
<reference evidence="6 7" key="1">
    <citation type="submission" date="2015-01" db="EMBL/GenBank/DDBJ databases">
        <title>The Genome Sequence of Exophiala sideris CBS121828.</title>
        <authorList>
            <consortium name="The Broad Institute Genomics Platform"/>
            <person name="Cuomo C."/>
            <person name="de Hoog S."/>
            <person name="Gorbushina A."/>
            <person name="Stielow B."/>
            <person name="Teixiera M."/>
            <person name="Abouelleil A."/>
            <person name="Chapman S.B."/>
            <person name="Priest M."/>
            <person name="Young S.K."/>
            <person name="Wortman J."/>
            <person name="Nusbaum C."/>
            <person name="Birren B."/>
        </authorList>
    </citation>
    <scope>NUCLEOTIDE SEQUENCE [LARGE SCALE GENOMIC DNA]</scope>
    <source>
        <strain evidence="6 7">CBS 121828</strain>
    </source>
</reference>
<feature type="transmembrane region" description="Helical" evidence="5">
    <location>
        <begin position="178"/>
        <end position="196"/>
    </location>
</feature>
<feature type="transmembrane region" description="Helical" evidence="5">
    <location>
        <begin position="134"/>
        <end position="158"/>
    </location>
</feature>